<evidence type="ECO:0000313" key="1">
    <source>
        <dbReference type="EMBL" id="KAJ8617264.1"/>
    </source>
</evidence>
<dbReference type="EMBL" id="CM056812">
    <property type="protein sequence ID" value="KAJ8617264.1"/>
    <property type="molecule type" value="Genomic_DNA"/>
</dbReference>
<protein>
    <submittedName>
        <fullName evidence="1">Uncharacterized protein</fullName>
    </submittedName>
</protein>
<evidence type="ECO:0000313" key="2">
    <source>
        <dbReference type="Proteomes" id="UP001234297"/>
    </source>
</evidence>
<proteinExistence type="predicted"/>
<name>A0ACC2K8H7_PERAE</name>
<comment type="caution">
    <text evidence="1">The sequence shown here is derived from an EMBL/GenBank/DDBJ whole genome shotgun (WGS) entry which is preliminary data.</text>
</comment>
<reference evidence="1 2" key="1">
    <citation type="journal article" date="2022" name="Hortic Res">
        <title>A haplotype resolved chromosomal level avocado genome allows analysis of novel avocado genes.</title>
        <authorList>
            <person name="Nath O."/>
            <person name="Fletcher S.J."/>
            <person name="Hayward A."/>
            <person name="Shaw L.M."/>
            <person name="Masouleh A.K."/>
            <person name="Furtado A."/>
            <person name="Henry R.J."/>
            <person name="Mitter N."/>
        </authorList>
    </citation>
    <scope>NUCLEOTIDE SEQUENCE [LARGE SCALE GENOMIC DNA]</scope>
    <source>
        <strain evidence="2">cv. Hass</strain>
    </source>
</reference>
<gene>
    <name evidence="1" type="ORF">MRB53_013450</name>
</gene>
<keyword evidence="2" id="KW-1185">Reference proteome</keyword>
<dbReference type="Proteomes" id="UP001234297">
    <property type="component" value="Chromosome 4"/>
</dbReference>
<organism evidence="1 2">
    <name type="scientific">Persea americana</name>
    <name type="common">Avocado</name>
    <dbReference type="NCBI Taxonomy" id="3435"/>
    <lineage>
        <taxon>Eukaryota</taxon>
        <taxon>Viridiplantae</taxon>
        <taxon>Streptophyta</taxon>
        <taxon>Embryophyta</taxon>
        <taxon>Tracheophyta</taxon>
        <taxon>Spermatophyta</taxon>
        <taxon>Magnoliopsida</taxon>
        <taxon>Magnoliidae</taxon>
        <taxon>Laurales</taxon>
        <taxon>Lauraceae</taxon>
        <taxon>Persea</taxon>
    </lineage>
</organism>
<sequence length="262" mass="29131">MIGCEVLAQGICEVESGPSIYEADPTARVIDIKVFKRAKSLQIAQSLLLLLLVPSFHQRKKEENLPWIDDRALLLQPRRLASAPAPLRRSSSTKKGLEYLIYLFFFFSPFPPIVLDTSESAPPQIHSIFSSPPSAPPQPRSSPPQIFSNGRRKWKSFGRRRPSSNPVFKGPPWRPTILSPNGRRKPSSPTAPPGLDPLATAIPISVSWHMAIRDVHPRRCHNPLAATSPYEASIPSEQLQVSLSPCPCDLVLFCSCHVNFFL</sequence>
<accession>A0ACC2K8H7</accession>